<dbReference type="Pfam" id="PF12146">
    <property type="entry name" value="Hydrolase_4"/>
    <property type="match status" value="1"/>
</dbReference>
<proteinExistence type="predicted"/>
<dbReference type="InterPro" id="IPR029058">
    <property type="entry name" value="AB_hydrolase_fold"/>
</dbReference>
<dbReference type="Proteomes" id="UP001596101">
    <property type="component" value="Unassembled WGS sequence"/>
</dbReference>
<gene>
    <name evidence="2" type="ORF">ACFPQ5_00235</name>
</gene>
<dbReference type="PANTHER" id="PTHR12277">
    <property type="entry name" value="ALPHA/BETA HYDROLASE DOMAIN-CONTAINING PROTEIN"/>
    <property type="match status" value="1"/>
</dbReference>
<dbReference type="SUPFAM" id="SSF53474">
    <property type="entry name" value="alpha/beta-Hydrolases"/>
    <property type="match status" value="1"/>
</dbReference>
<evidence type="ECO:0000259" key="1">
    <source>
        <dbReference type="Pfam" id="PF12146"/>
    </source>
</evidence>
<dbReference type="InterPro" id="IPR022742">
    <property type="entry name" value="Hydrolase_4"/>
</dbReference>
<dbReference type="PROSITE" id="PS51257">
    <property type="entry name" value="PROKAR_LIPOPROTEIN"/>
    <property type="match status" value="1"/>
</dbReference>
<dbReference type="PANTHER" id="PTHR12277:SF81">
    <property type="entry name" value="PROTEIN ABHD13"/>
    <property type="match status" value="1"/>
</dbReference>
<dbReference type="EMBL" id="JBHSMR010000001">
    <property type="protein sequence ID" value="MFC5476597.1"/>
    <property type="molecule type" value="Genomic_DNA"/>
</dbReference>
<dbReference type="RefSeq" id="WP_379750731.1">
    <property type="nucleotide sequence ID" value="NZ_JBHSMR010000001.1"/>
</dbReference>
<protein>
    <submittedName>
        <fullName evidence="2">Alpha/beta hydrolase</fullName>
    </submittedName>
</protein>
<evidence type="ECO:0000313" key="2">
    <source>
        <dbReference type="EMBL" id="MFC5476597.1"/>
    </source>
</evidence>
<comment type="caution">
    <text evidence="2">The sequence shown here is derived from an EMBL/GenBank/DDBJ whole genome shotgun (WGS) entry which is preliminary data.</text>
</comment>
<name>A0ABW0MH15_9BURK</name>
<feature type="domain" description="Serine aminopeptidase S33" evidence="1">
    <location>
        <begin position="72"/>
        <end position="179"/>
    </location>
</feature>
<accession>A0ABW0MH15</accession>
<organism evidence="2 3">
    <name type="scientific">Massilia suwonensis</name>
    <dbReference type="NCBI Taxonomy" id="648895"/>
    <lineage>
        <taxon>Bacteria</taxon>
        <taxon>Pseudomonadati</taxon>
        <taxon>Pseudomonadota</taxon>
        <taxon>Betaproteobacteria</taxon>
        <taxon>Burkholderiales</taxon>
        <taxon>Oxalobacteraceae</taxon>
        <taxon>Telluria group</taxon>
        <taxon>Massilia</taxon>
    </lineage>
</organism>
<sequence>MGIRLLAACMAVSAGLAGCAQVRVSESHFIRPDAPGTVVEQRYSNAAASELSVAGSDGALLHGILFEQPGARSTVLYFGGNMFHLDQHANAALPLLAACGSNVAMFDYRGYGRSSGKPTVATMQADALALFDALNARFPGRVIVHGQSLGSFMAAHVAQARPVAGTVLETTATSVEDLVHANVPWYAWPFVRIEMEDSLRQVDNRTAAARFSSAALVIAAGQDRTTPPRLGKKVFDAIPRQDKQYLLLDQAGHNGALRTEGAGAAYCGFIGKL</sequence>
<dbReference type="GO" id="GO:0016787">
    <property type="term" value="F:hydrolase activity"/>
    <property type="evidence" value="ECO:0007669"/>
    <property type="project" value="UniProtKB-KW"/>
</dbReference>
<dbReference type="Gene3D" id="3.40.50.1820">
    <property type="entry name" value="alpha/beta hydrolase"/>
    <property type="match status" value="1"/>
</dbReference>
<keyword evidence="2" id="KW-0378">Hydrolase</keyword>
<reference evidence="3" key="1">
    <citation type="journal article" date="2019" name="Int. J. Syst. Evol. Microbiol.">
        <title>The Global Catalogue of Microorganisms (GCM) 10K type strain sequencing project: providing services to taxonomists for standard genome sequencing and annotation.</title>
        <authorList>
            <consortium name="The Broad Institute Genomics Platform"/>
            <consortium name="The Broad Institute Genome Sequencing Center for Infectious Disease"/>
            <person name="Wu L."/>
            <person name="Ma J."/>
        </authorList>
    </citation>
    <scope>NUCLEOTIDE SEQUENCE [LARGE SCALE GENOMIC DNA]</scope>
    <source>
        <strain evidence="3">CCUG 43111</strain>
    </source>
</reference>
<keyword evidence="3" id="KW-1185">Reference proteome</keyword>
<evidence type="ECO:0000313" key="3">
    <source>
        <dbReference type="Proteomes" id="UP001596101"/>
    </source>
</evidence>